<dbReference type="Pfam" id="PF00895">
    <property type="entry name" value="ATP-synt_8"/>
    <property type="match status" value="1"/>
</dbReference>
<sequence>MPQMAPISWLIMFIMFFSLFIIFNIMNYFCYPLTPDKNNNFIKLNSPMMPWKW</sequence>
<evidence type="ECO:0000256" key="12">
    <source>
        <dbReference type="RuleBase" id="RU003661"/>
    </source>
</evidence>
<keyword evidence="10 12" id="KW-0496">Mitochondrion</keyword>
<comment type="subcellular location">
    <subcellularLocation>
        <location evidence="1 12">Mitochondrion membrane</location>
        <topology evidence="1 12">Single-pass membrane protein</topology>
    </subcellularLocation>
</comment>
<keyword evidence="9 12" id="KW-0406">Ion transport</keyword>
<dbReference type="AlphaFoldDB" id="A0A9E8Y9L2"/>
<dbReference type="GO" id="GO:0045259">
    <property type="term" value="C:proton-transporting ATP synthase complex"/>
    <property type="evidence" value="ECO:0007669"/>
    <property type="project" value="UniProtKB-KW"/>
</dbReference>
<dbReference type="GO" id="GO:0031966">
    <property type="term" value="C:mitochondrial membrane"/>
    <property type="evidence" value="ECO:0007669"/>
    <property type="project" value="UniProtKB-SubCell"/>
</dbReference>
<protein>
    <recommendedName>
        <fullName evidence="12">ATP synthase complex subunit 8</fullName>
    </recommendedName>
</protein>
<comment type="similarity">
    <text evidence="2 12">Belongs to the ATPase protein 8 family.</text>
</comment>
<evidence type="ECO:0000256" key="13">
    <source>
        <dbReference type="SAM" id="Phobius"/>
    </source>
</evidence>
<gene>
    <name evidence="14" type="primary">ATP8</name>
</gene>
<evidence type="ECO:0000256" key="8">
    <source>
        <dbReference type="ARBA" id="ARBA00022989"/>
    </source>
</evidence>
<keyword evidence="11 13" id="KW-0472">Membrane</keyword>
<evidence type="ECO:0000313" key="14">
    <source>
        <dbReference type="EMBL" id="WAJ48511.1"/>
    </source>
</evidence>
<keyword evidence="5 12" id="KW-0138">CF(0)</keyword>
<dbReference type="EMBL" id="OL794666">
    <property type="protein sequence ID" value="WAJ48511.1"/>
    <property type="molecule type" value="Genomic_DNA"/>
</dbReference>
<organism evidence="14">
    <name type="scientific">Pleroneura sp. 1 GYN-2021b</name>
    <dbReference type="NCBI Taxonomy" id="2899767"/>
    <lineage>
        <taxon>Eukaryota</taxon>
        <taxon>Metazoa</taxon>
        <taxon>Ecdysozoa</taxon>
        <taxon>Arthropoda</taxon>
        <taxon>Hexapoda</taxon>
        <taxon>Insecta</taxon>
        <taxon>Pterygota</taxon>
        <taxon>Neoptera</taxon>
        <taxon>Endopterygota</taxon>
        <taxon>Hymenoptera</taxon>
        <taxon>Xyeloidea</taxon>
        <taxon>Xyelidae</taxon>
        <taxon>Pleroneura</taxon>
    </lineage>
</organism>
<comment type="subunit">
    <text evidence="3">F-type ATPases have 2 components, CF(1) - the catalytic core - and CF(0) - the membrane proton channel.</text>
</comment>
<evidence type="ECO:0000256" key="4">
    <source>
        <dbReference type="ARBA" id="ARBA00022448"/>
    </source>
</evidence>
<proteinExistence type="inferred from homology"/>
<evidence type="ECO:0000256" key="1">
    <source>
        <dbReference type="ARBA" id="ARBA00004304"/>
    </source>
</evidence>
<evidence type="ECO:0000256" key="3">
    <source>
        <dbReference type="ARBA" id="ARBA00011291"/>
    </source>
</evidence>
<evidence type="ECO:0000256" key="9">
    <source>
        <dbReference type="ARBA" id="ARBA00023065"/>
    </source>
</evidence>
<dbReference type="InterPro" id="IPR001421">
    <property type="entry name" value="ATP8_metazoa"/>
</dbReference>
<keyword evidence="7 12" id="KW-0375">Hydrogen ion transport</keyword>
<keyword evidence="8 13" id="KW-1133">Transmembrane helix</keyword>
<dbReference type="GO" id="GO:0015078">
    <property type="term" value="F:proton transmembrane transporter activity"/>
    <property type="evidence" value="ECO:0007669"/>
    <property type="project" value="InterPro"/>
</dbReference>
<evidence type="ECO:0000256" key="7">
    <source>
        <dbReference type="ARBA" id="ARBA00022781"/>
    </source>
</evidence>
<evidence type="ECO:0000256" key="10">
    <source>
        <dbReference type="ARBA" id="ARBA00023128"/>
    </source>
</evidence>
<feature type="transmembrane region" description="Helical" evidence="13">
    <location>
        <begin position="7"/>
        <end position="29"/>
    </location>
</feature>
<evidence type="ECO:0000256" key="5">
    <source>
        <dbReference type="ARBA" id="ARBA00022547"/>
    </source>
</evidence>
<evidence type="ECO:0000256" key="6">
    <source>
        <dbReference type="ARBA" id="ARBA00022692"/>
    </source>
</evidence>
<accession>A0A9E8Y9L2</accession>
<dbReference type="GO" id="GO:0015986">
    <property type="term" value="P:proton motive force-driven ATP synthesis"/>
    <property type="evidence" value="ECO:0007669"/>
    <property type="project" value="InterPro"/>
</dbReference>
<name>A0A9E8Y9L2_9HYME</name>
<evidence type="ECO:0000256" key="11">
    <source>
        <dbReference type="ARBA" id="ARBA00023136"/>
    </source>
</evidence>
<reference evidence="14" key="1">
    <citation type="submission" date="2021-12" db="EMBL/GenBank/DDBJ databases">
        <authorList>
            <person name="Niu G."/>
            <person name="Wei M."/>
        </authorList>
    </citation>
    <scope>NUCLEOTIDE SEQUENCE</scope>
</reference>
<geneLocation type="mitochondrion" evidence="14"/>
<evidence type="ECO:0000256" key="2">
    <source>
        <dbReference type="ARBA" id="ARBA00008892"/>
    </source>
</evidence>
<keyword evidence="6 12" id="KW-0812">Transmembrane</keyword>
<keyword evidence="4 12" id="KW-0813">Transport</keyword>